<feature type="signal peptide" evidence="2">
    <location>
        <begin position="1"/>
        <end position="25"/>
    </location>
</feature>
<dbReference type="InterPro" id="IPR010131">
    <property type="entry name" value="MdtP/NodT-like"/>
</dbReference>
<evidence type="ECO:0000256" key="1">
    <source>
        <dbReference type="SAM" id="Coils"/>
    </source>
</evidence>
<organism evidence="3 4">
    <name type="scientific">Congregibacter variabilis</name>
    <dbReference type="NCBI Taxonomy" id="3081200"/>
    <lineage>
        <taxon>Bacteria</taxon>
        <taxon>Pseudomonadati</taxon>
        <taxon>Pseudomonadota</taxon>
        <taxon>Gammaproteobacteria</taxon>
        <taxon>Cellvibrionales</taxon>
        <taxon>Halieaceae</taxon>
        <taxon>Congregibacter</taxon>
    </lineage>
</organism>
<dbReference type="EMBL" id="CP136864">
    <property type="protein sequence ID" value="WOJ94796.1"/>
    <property type="molecule type" value="Genomic_DNA"/>
</dbReference>
<dbReference type="Proteomes" id="UP001626537">
    <property type="component" value="Chromosome"/>
</dbReference>
<feature type="chain" id="PRO_5046370205" evidence="2">
    <location>
        <begin position="26"/>
        <end position="445"/>
    </location>
</feature>
<dbReference type="RefSeq" id="WP_407349429.1">
    <property type="nucleotide sequence ID" value="NZ_CP136864.1"/>
</dbReference>
<dbReference type="Gene3D" id="1.20.1600.10">
    <property type="entry name" value="Outer membrane efflux proteins (OEP)"/>
    <property type="match status" value="1"/>
</dbReference>
<protein>
    <submittedName>
        <fullName evidence="3">TolC family protein</fullName>
    </submittedName>
</protein>
<feature type="coiled-coil region" evidence="1">
    <location>
        <begin position="183"/>
        <end position="210"/>
    </location>
</feature>
<evidence type="ECO:0000313" key="4">
    <source>
        <dbReference type="Proteomes" id="UP001626537"/>
    </source>
</evidence>
<accession>A0ABZ0I6C3</accession>
<evidence type="ECO:0000313" key="3">
    <source>
        <dbReference type="EMBL" id="WOJ94796.1"/>
    </source>
</evidence>
<dbReference type="SUPFAM" id="SSF56954">
    <property type="entry name" value="Outer membrane efflux proteins (OEP)"/>
    <property type="match status" value="1"/>
</dbReference>
<dbReference type="PANTHER" id="PTHR30203:SF24">
    <property type="entry name" value="BLR4935 PROTEIN"/>
    <property type="match status" value="1"/>
</dbReference>
<evidence type="ECO:0000256" key="2">
    <source>
        <dbReference type="SAM" id="SignalP"/>
    </source>
</evidence>
<proteinExistence type="predicted"/>
<keyword evidence="1" id="KW-0175">Coiled coil</keyword>
<dbReference type="PANTHER" id="PTHR30203">
    <property type="entry name" value="OUTER MEMBRANE CATION EFFLUX PROTEIN"/>
    <property type="match status" value="1"/>
</dbReference>
<keyword evidence="2" id="KW-0732">Signal</keyword>
<sequence length="445" mass="50091">MKTIQLLYRGFCPLLALFVAQTVFGEPAQLSLKDAVARAQQQDPWIQGSLYRQQALEAQSTSASALPDPMVTAGFANLPTNTFNFDQEPMTQFRVGVSQALPRGDSRALQQQKLSLMGDQHPYQRADRRAQVEAEVSGLWLDAWLASQTMQLIEQDTDLFIQLVDIAESSYVNSIKGARQQDLVHAQLELTRLEDRLVSLREQQDVAVSQLSEWLQSSDGSDFGSVNYTLPQELPQVTPMAPQLFEAEQAPTPQSLAMILREHPALKSVDQRLAASSTSIKLAQQNYRPEWRLNASYGYRDDDPVGQPRADFFSFGVSFDLPLFTSNRQDQQVISATANTESLRTDRALLLRKMVSQMTTLHARLQRLNERQALYQTRLLLDMSAQVDATMDAYTNDDGDFTEVVRARIDELNTQIDALNIAVNRQKTIAQLNYFFASSNYLEGQ</sequence>
<gene>
    <name evidence="3" type="ORF">R0135_06410</name>
</gene>
<reference evidence="3 4" key="1">
    <citation type="submission" date="2023-10" db="EMBL/GenBank/DDBJ databases">
        <title>Two novel species belonging to the OM43/NOR5 clade.</title>
        <authorList>
            <person name="Park M."/>
        </authorList>
    </citation>
    <scope>NUCLEOTIDE SEQUENCE [LARGE SCALE GENOMIC DNA]</scope>
    <source>
        <strain evidence="3 4">IMCC43200</strain>
    </source>
</reference>
<keyword evidence="4" id="KW-1185">Reference proteome</keyword>
<name>A0ABZ0I6C3_9GAMM</name>